<gene>
    <name evidence="1" type="ORF">ACHAWO_011418</name>
</gene>
<dbReference type="EMBL" id="JALLPJ020001181">
    <property type="protein sequence ID" value="KAL3774718.1"/>
    <property type="molecule type" value="Genomic_DNA"/>
</dbReference>
<organism evidence="1 2">
    <name type="scientific">Cyclotella atomus</name>
    <dbReference type="NCBI Taxonomy" id="382360"/>
    <lineage>
        <taxon>Eukaryota</taxon>
        <taxon>Sar</taxon>
        <taxon>Stramenopiles</taxon>
        <taxon>Ochrophyta</taxon>
        <taxon>Bacillariophyta</taxon>
        <taxon>Coscinodiscophyceae</taxon>
        <taxon>Thalassiosirophycidae</taxon>
        <taxon>Stephanodiscales</taxon>
        <taxon>Stephanodiscaceae</taxon>
        <taxon>Cyclotella</taxon>
    </lineage>
</organism>
<keyword evidence="2" id="KW-1185">Reference proteome</keyword>
<dbReference type="Gene3D" id="3.80.10.10">
    <property type="entry name" value="Ribonuclease Inhibitor"/>
    <property type="match status" value="1"/>
</dbReference>
<protein>
    <submittedName>
        <fullName evidence="1">Uncharacterized protein</fullName>
    </submittedName>
</protein>
<proteinExistence type="predicted"/>
<evidence type="ECO:0000313" key="2">
    <source>
        <dbReference type="Proteomes" id="UP001530400"/>
    </source>
</evidence>
<dbReference type="SUPFAM" id="SSF52047">
    <property type="entry name" value="RNI-like"/>
    <property type="match status" value="1"/>
</dbReference>
<sequence length="443" mass="50127">MVRFQLDRHLKHIVLPRIQRNDPEITELSIVVDDEFAAVVEEAGRAIRDHSFIECLSLDFQIEGVDVEFYRPLFRGISRSKSISVLSIINSDDNLWEALAYALPNMTIRKLDIACRTSSANSRISASLALLSFRSSMAIAEGLVLNNTIEDLKSSGMIWPQEAMLVMAPAIFGPDSAIKRVDFSDWTPGDAVYQSIVEALGSNRTLEELKGLDLQQELTDWWTGFSQALANHLSALKKVVLKCVVTDDVLLSFAQALRHNSTLTCLDLSFVNRGLVQRFVFLSDDERSILIVTRRRSLAALSQVGWRAITRLVNDTSDINATRYSNHTLCDLGCWDDDDDFFRNMRFYFNDECKEAFDTTKRLLEMNKEEDKNKVARRKVIQHHFANGTFDLAANRALIGDRNKILPQTMHWFGRDKLGGSVLFDLVRKSIGLFEDANPSLLG</sequence>
<evidence type="ECO:0000313" key="1">
    <source>
        <dbReference type="EMBL" id="KAL3774718.1"/>
    </source>
</evidence>
<reference evidence="1 2" key="1">
    <citation type="submission" date="2024-10" db="EMBL/GenBank/DDBJ databases">
        <title>Updated reference genomes for cyclostephanoid diatoms.</title>
        <authorList>
            <person name="Roberts W.R."/>
            <person name="Alverson A.J."/>
        </authorList>
    </citation>
    <scope>NUCLEOTIDE SEQUENCE [LARGE SCALE GENOMIC DNA]</scope>
    <source>
        <strain evidence="1 2">AJA010-31</strain>
    </source>
</reference>
<accession>A0ABD3NFP2</accession>
<name>A0ABD3NFP2_9STRA</name>
<dbReference type="Proteomes" id="UP001530400">
    <property type="component" value="Unassembled WGS sequence"/>
</dbReference>
<comment type="caution">
    <text evidence="1">The sequence shown here is derived from an EMBL/GenBank/DDBJ whole genome shotgun (WGS) entry which is preliminary data.</text>
</comment>
<dbReference type="InterPro" id="IPR032675">
    <property type="entry name" value="LRR_dom_sf"/>
</dbReference>
<dbReference type="AlphaFoldDB" id="A0ABD3NFP2"/>